<gene>
    <name evidence="1" type="ORF">QUW08_11645</name>
</gene>
<keyword evidence="2" id="KW-1185">Reference proteome</keyword>
<organism evidence="1 2">
    <name type="scientific">Allofournierella massiliensis</name>
    <dbReference type="NCBI Taxonomy" id="1650663"/>
    <lineage>
        <taxon>Bacteria</taxon>
        <taxon>Bacillati</taxon>
        <taxon>Bacillota</taxon>
        <taxon>Clostridia</taxon>
        <taxon>Eubacteriales</taxon>
        <taxon>Oscillospiraceae</taxon>
        <taxon>Allofournierella</taxon>
    </lineage>
</organism>
<reference evidence="2" key="1">
    <citation type="submission" date="2023-06" db="EMBL/GenBank/DDBJ databases">
        <title>Identification and characterization of horizontal gene transfer across gut microbiota members of farm animals based on homology search.</title>
        <authorList>
            <person name="Zeman M."/>
            <person name="Kubasova T."/>
            <person name="Jahodarova E."/>
            <person name="Nykrynova M."/>
            <person name="Rychlik I."/>
        </authorList>
    </citation>
    <scope>NUCLEOTIDE SEQUENCE [LARGE SCALE GENOMIC DNA]</scope>
    <source>
        <strain evidence="2">ET340</strain>
    </source>
</reference>
<dbReference type="RefSeq" id="WP_162613447.1">
    <property type="nucleotide sequence ID" value="NZ_CAMMRG010000176.1"/>
</dbReference>
<sequence>MVLELERACYNEMERESMEYFYAAEKELQRQRERIRQLENILTENGIPVPEES</sequence>
<reference evidence="1 2" key="2">
    <citation type="submission" date="2023-06" db="EMBL/GenBank/DDBJ databases">
        <title>Identification and characterization of horizontal gene transfer across gut microbiota members of farm animals based on homology search.</title>
        <authorList>
            <person name="Schwarzerova J."/>
            <person name="Nykrynova M."/>
            <person name="Jureckova K."/>
            <person name="Cejkova D."/>
            <person name="Rychlik I."/>
        </authorList>
    </citation>
    <scope>NUCLEOTIDE SEQUENCE [LARGE SCALE GENOMIC DNA]</scope>
    <source>
        <strain evidence="1 2">ET340</strain>
    </source>
</reference>
<dbReference type="EMBL" id="JAUDCL010000023">
    <property type="protein sequence ID" value="MDM8201937.1"/>
    <property type="molecule type" value="Genomic_DNA"/>
</dbReference>
<proteinExistence type="predicted"/>
<dbReference type="Proteomes" id="UP001529380">
    <property type="component" value="Unassembled WGS sequence"/>
</dbReference>
<reference evidence="1 2" key="3">
    <citation type="submission" date="2023-06" db="EMBL/GenBank/DDBJ databases">
        <authorList>
            <person name="Zeman M."/>
            <person name="Kubasova T."/>
            <person name="Jahodarova E."/>
            <person name="Nykrynova M."/>
            <person name="Rychlik I."/>
        </authorList>
    </citation>
    <scope>NUCLEOTIDE SEQUENCE [LARGE SCALE GENOMIC DNA]</scope>
    <source>
        <strain evidence="1 2">ET340</strain>
    </source>
</reference>
<accession>A0ABT7UST8</accession>
<evidence type="ECO:0000313" key="1">
    <source>
        <dbReference type="EMBL" id="MDM8201937.1"/>
    </source>
</evidence>
<evidence type="ECO:0000313" key="2">
    <source>
        <dbReference type="Proteomes" id="UP001529380"/>
    </source>
</evidence>
<protein>
    <submittedName>
        <fullName evidence="1">Uncharacterized protein</fullName>
    </submittedName>
</protein>
<name>A0ABT7UST8_9FIRM</name>
<comment type="caution">
    <text evidence="1">The sequence shown here is derived from an EMBL/GenBank/DDBJ whole genome shotgun (WGS) entry which is preliminary data.</text>
</comment>